<dbReference type="InterPro" id="IPR029754">
    <property type="entry name" value="Urease_Ni-bd"/>
</dbReference>
<sequence>MARLSRFDYAMTYGPTTGDRIRLADTALLIEIEKDFTIYGEEVKFGGGKTIRDGMGQSQRTNAEGAVDTVITNAVILDHWGIVKADVGIVAGRIHTIGKAGNPDIQPGVNIIVGPGTEVIAGEGKILTAGGIDSHIHYICPQQVEEALSSGITTMLGGGTGPATGTSATTCTPGPWHMARMLQAAEALPVNLAFAGKGNASRPEALEEMVRAGACCLKLHEDWGSTPAAIDCCLSVADRMDVQVMIHTDTLNESGFVEDTIAAFKGRTIHAFHTEGAGGGHAPDIIRVAGLPNVLPSSTNPTRPYTINTLDEHLDMLMVCHHLNPSLPEDIAFAESRIRRETIAAEDIFHDMGVLSMMSSDSQAMGRVGEVSIRTWQTAHKMKIQRGALPGDGDADNNRAKRYIAKYTINPAISHGLSHEVGSVEVGKLADLVLWDPAFFGVKPDLIIKGGAIVYAMMGDPNASIPTPQPVHGRMMFGGLGGSLAATCVTFVSQAALEDDIGRKLGLNRRLSAVSDTRGGIGKRSMIHNDATPLIEVDPETYEVRADGVLLTCEPAEILPMAQRYFLF</sequence>
<feature type="binding site" evidence="5">
    <location>
        <position position="247"/>
    </location>
    <ligand>
        <name>Ni(2+)</name>
        <dbReference type="ChEBI" id="CHEBI:49786"/>
        <label>2</label>
    </ligand>
</feature>
<dbReference type="PANTHER" id="PTHR43440:SF1">
    <property type="entry name" value="UREASE"/>
    <property type="match status" value="1"/>
</dbReference>
<accession>A0ABX0JX52</accession>
<comment type="caution">
    <text evidence="11">The sequence shown here is derived from an EMBL/GenBank/DDBJ whole genome shotgun (WGS) entry which is preliminary data.</text>
</comment>
<dbReference type="SUPFAM" id="SSF51338">
    <property type="entry name" value="Composite domain of metallo-dependent hydrolases"/>
    <property type="match status" value="2"/>
</dbReference>
<evidence type="ECO:0000256" key="2">
    <source>
        <dbReference type="ARBA" id="ARBA00022596"/>
    </source>
</evidence>
<dbReference type="HAMAP" id="MF_01953">
    <property type="entry name" value="Urease_alpha"/>
    <property type="match status" value="1"/>
</dbReference>
<keyword evidence="2 5" id="KW-0533">Nickel</keyword>
<dbReference type="InterPro" id="IPR011612">
    <property type="entry name" value="Urease_alpha_N_dom"/>
</dbReference>
<keyword evidence="3 5" id="KW-0479">Metal-binding</keyword>
<dbReference type="Pfam" id="PF00449">
    <property type="entry name" value="Urease_alpha"/>
    <property type="match status" value="1"/>
</dbReference>
<dbReference type="GO" id="GO:0009039">
    <property type="term" value="F:urease activity"/>
    <property type="evidence" value="ECO:0007669"/>
    <property type="project" value="UniProtKB-EC"/>
</dbReference>
<evidence type="ECO:0000256" key="4">
    <source>
        <dbReference type="ARBA" id="ARBA00022801"/>
    </source>
</evidence>
<feature type="active site" description="Proton donor" evidence="5 7">
    <location>
        <position position="321"/>
    </location>
</feature>
<dbReference type="Pfam" id="PF01979">
    <property type="entry name" value="Amidohydro_1"/>
    <property type="match status" value="1"/>
</dbReference>
<dbReference type="NCBIfam" id="NF009685">
    <property type="entry name" value="PRK13206.1"/>
    <property type="match status" value="1"/>
</dbReference>
<dbReference type="NCBIfam" id="TIGR01792">
    <property type="entry name" value="urease_alph"/>
    <property type="match status" value="1"/>
</dbReference>
<dbReference type="PRINTS" id="PR01752">
    <property type="entry name" value="UREASE"/>
</dbReference>
<proteinExistence type="inferred from homology"/>
<dbReference type="PROSITE" id="PS00145">
    <property type="entry name" value="UREASE_2"/>
    <property type="match status" value="1"/>
</dbReference>
<keyword evidence="5 7" id="KW-0963">Cytoplasm</keyword>
<protein>
    <recommendedName>
        <fullName evidence="5 6">Urease subunit alpha</fullName>
        <ecNumber evidence="5 6">3.5.1.5</ecNumber>
    </recommendedName>
    <alternativeName>
        <fullName evidence="5">Urea amidohydrolase subunit alpha</fullName>
    </alternativeName>
</protein>
<evidence type="ECO:0000313" key="11">
    <source>
        <dbReference type="EMBL" id="NHN88067.1"/>
    </source>
</evidence>
<dbReference type="SUPFAM" id="SSF51556">
    <property type="entry name" value="Metallo-dependent hydrolases"/>
    <property type="match status" value="1"/>
</dbReference>
<dbReference type="InterPro" id="IPR017950">
    <property type="entry name" value="Urease_AS"/>
</dbReference>
<feature type="binding site" evidence="5">
    <location>
        <position position="135"/>
    </location>
    <ligand>
        <name>Ni(2+)</name>
        <dbReference type="ChEBI" id="CHEBI:49786"/>
        <label>1</label>
    </ligand>
</feature>
<name>A0ABX0JX52_9PROT</name>
<dbReference type="InterPro" id="IPR006680">
    <property type="entry name" value="Amidohydro-rel"/>
</dbReference>
<dbReference type="InterPro" id="IPR005848">
    <property type="entry name" value="Urease_asu"/>
</dbReference>
<comment type="cofactor">
    <cofactor evidence="5 8">
        <name>Ni cation</name>
        <dbReference type="ChEBI" id="CHEBI:25516"/>
    </cofactor>
    <text evidence="5 8">Binds 2 nickel ions per subunit.</text>
</comment>
<dbReference type="Proteomes" id="UP000631653">
    <property type="component" value="Unassembled WGS sequence"/>
</dbReference>
<evidence type="ECO:0000313" key="12">
    <source>
        <dbReference type="Proteomes" id="UP000631653"/>
    </source>
</evidence>
<evidence type="ECO:0000256" key="9">
    <source>
        <dbReference type="RuleBase" id="RU004158"/>
    </source>
</evidence>
<evidence type="ECO:0000256" key="6">
    <source>
        <dbReference type="NCBIfam" id="TIGR01792"/>
    </source>
</evidence>
<dbReference type="NCBIfam" id="NF009686">
    <property type="entry name" value="PRK13207.1"/>
    <property type="match status" value="1"/>
</dbReference>
<feature type="binding site" description="via carbamate group" evidence="5">
    <location>
        <position position="218"/>
    </location>
    <ligand>
        <name>Ni(2+)</name>
        <dbReference type="ChEBI" id="CHEBI:49786"/>
        <label>2</label>
    </ligand>
</feature>
<feature type="binding site" evidence="5">
    <location>
        <position position="273"/>
    </location>
    <ligand>
        <name>Ni(2+)</name>
        <dbReference type="ChEBI" id="CHEBI:49786"/>
        <label>2</label>
    </ligand>
</feature>
<reference evidence="11 12" key="1">
    <citation type="journal article" date="2020" name="Int. J. Syst. Evol. Microbiol.">
        <title>Novel acetic acid bacteria from cider fermentations: Acetobacter conturbans sp. nov. and Acetobacter fallax sp. nov.</title>
        <authorList>
            <person name="Sombolestani A.S."/>
            <person name="Cleenwerck I."/>
            <person name="Cnockaert M."/>
            <person name="Borremans W."/>
            <person name="Wieme A.D."/>
            <person name="De Vuyst L."/>
            <person name="Vandamme P."/>
        </authorList>
    </citation>
    <scope>NUCLEOTIDE SEQUENCE [LARGE SCALE GENOMIC DNA]</scope>
    <source>
        <strain evidence="11 12">LMG 1627</strain>
    </source>
</reference>
<comment type="subunit">
    <text evidence="5">Heterotrimer of UreA (gamma), UreB (beta) and UreC (alpha) subunits. Three heterotrimers associate to form the active enzyme.</text>
</comment>
<dbReference type="EMBL" id="WOSY01000004">
    <property type="protein sequence ID" value="NHN88067.1"/>
    <property type="molecule type" value="Genomic_DNA"/>
</dbReference>
<comment type="catalytic activity">
    <reaction evidence="5 8">
        <text>urea + 2 H2O + H(+) = hydrogencarbonate + 2 NH4(+)</text>
        <dbReference type="Rhea" id="RHEA:20557"/>
        <dbReference type="ChEBI" id="CHEBI:15377"/>
        <dbReference type="ChEBI" id="CHEBI:15378"/>
        <dbReference type="ChEBI" id="CHEBI:16199"/>
        <dbReference type="ChEBI" id="CHEBI:17544"/>
        <dbReference type="ChEBI" id="CHEBI:28938"/>
        <dbReference type="EC" id="3.5.1.5"/>
    </reaction>
</comment>
<feature type="binding site" evidence="5">
    <location>
        <position position="137"/>
    </location>
    <ligand>
        <name>Ni(2+)</name>
        <dbReference type="ChEBI" id="CHEBI:49786"/>
        <label>1</label>
    </ligand>
</feature>
<dbReference type="PROSITE" id="PS01120">
    <property type="entry name" value="UREASE_1"/>
    <property type="match status" value="1"/>
</dbReference>
<comment type="PTM">
    <text evidence="5">Carboxylation allows a single lysine to coordinate two nickel ions.</text>
</comment>
<evidence type="ECO:0000256" key="7">
    <source>
        <dbReference type="PROSITE-ProRule" id="PRU00700"/>
    </source>
</evidence>
<comment type="subcellular location">
    <subcellularLocation>
        <location evidence="5 7">Cytoplasm</location>
    </subcellularLocation>
</comment>
<evidence type="ECO:0000256" key="3">
    <source>
        <dbReference type="ARBA" id="ARBA00022723"/>
    </source>
</evidence>
<evidence type="ECO:0000256" key="5">
    <source>
        <dbReference type="HAMAP-Rule" id="MF_01953"/>
    </source>
</evidence>
<dbReference type="PROSITE" id="PS51368">
    <property type="entry name" value="UREASE_3"/>
    <property type="match status" value="1"/>
</dbReference>
<evidence type="ECO:0000259" key="10">
    <source>
        <dbReference type="PROSITE" id="PS51368"/>
    </source>
</evidence>
<dbReference type="PANTHER" id="PTHR43440">
    <property type="entry name" value="UREASE"/>
    <property type="match status" value="1"/>
</dbReference>
<dbReference type="Gene3D" id="2.30.40.10">
    <property type="entry name" value="Urease, subunit C, domain 1"/>
    <property type="match status" value="1"/>
</dbReference>
<gene>
    <name evidence="5 11" type="primary">ureC</name>
    <name evidence="11" type="ORF">GOB81_05415</name>
</gene>
<dbReference type="Gene3D" id="3.20.20.140">
    <property type="entry name" value="Metal-dependent hydrolases"/>
    <property type="match status" value="1"/>
</dbReference>
<dbReference type="InterPro" id="IPR050112">
    <property type="entry name" value="Urease_alpha_subunit"/>
</dbReference>
<dbReference type="InterPro" id="IPR017951">
    <property type="entry name" value="Urease_asu_c"/>
</dbReference>
<comment type="similarity">
    <text evidence="5 9">Belongs to the metallo-dependent hydrolases superfamily. Urease alpha subunit family.</text>
</comment>
<organism evidence="11 12">
    <name type="scientific">Acetobacter conturbans</name>
    <dbReference type="NCBI Taxonomy" id="1737472"/>
    <lineage>
        <taxon>Bacteria</taxon>
        <taxon>Pseudomonadati</taxon>
        <taxon>Pseudomonadota</taxon>
        <taxon>Alphaproteobacteria</taxon>
        <taxon>Acetobacterales</taxon>
        <taxon>Acetobacteraceae</taxon>
        <taxon>Acetobacter</taxon>
    </lineage>
</organism>
<keyword evidence="4 5" id="KW-0378">Hydrolase</keyword>
<feature type="domain" description="Urease" evidence="10">
    <location>
        <begin position="130"/>
        <end position="568"/>
    </location>
</feature>
<feature type="binding site" evidence="5">
    <location>
        <position position="361"/>
    </location>
    <ligand>
        <name>Ni(2+)</name>
        <dbReference type="ChEBI" id="CHEBI:49786"/>
        <label>1</label>
    </ligand>
</feature>
<feature type="binding site" evidence="5 7">
    <location>
        <position position="220"/>
    </location>
    <ligand>
        <name>substrate</name>
    </ligand>
</feature>
<dbReference type="InterPro" id="IPR032466">
    <property type="entry name" value="Metal_Hydrolase"/>
</dbReference>
<dbReference type="EC" id="3.5.1.5" evidence="5 6"/>
<keyword evidence="12" id="KW-1185">Reference proteome</keyword>
<evidence type="ECO:0000256" key="1">
    <source>
        <dbReference type="ARBA" id="ARBA00004897"/>
    </source>
</evidence>
<dbReference type="InterPro" id="IPR011059">
    <property type="entry name" value="Metal-dep_hydrolase_composite"/>
</dbReference>
<evidence type="ECO:0000256" key="8">
    <source>
        <dbReference type="RuleBase" id="RU000510"/>
    </source>
</evidence>
<dbReference type="CDD" id="cd00375">
    <property type="entry name" value="Urease_alpha"/>
    <property type="match status" value="1"/>
</dbReference>
<comment type="pathway">
    <text evidence="1 5">Nitrogen metabolism; urea degradation; CO(2) and NH(3) from urea (urease route): step 1/1.</text>
</comment>
<dbReference type="RefSeq" id="WP_173569364.1">
    <property type="nucleotide sequence ID" value="NZ_WOSY01000004.1"/>
</dbReference>
<feature type="modified residue" description="N6-carboxylysine" evidence="5">
    <location>
        <position position="218"/>
    </location>
</feature>
<feature type="binding site" description="via carbamate group" evidence="5">
    <location>
        <position position="218"/>
    </location>
    <ligand>
        <name>Ni(2+)</name>
        <dbReference type="ChEBI" id="CHEBI:49786"/>
        <label>1</label>
    </ligand>
</feature>